<protein>
    <recommendedName>
        <fullName evidence="2">site-specific DNA-methyltransferase (adenine-specific)</fullName>
        <ecNumber evidence="2">2.1.1.72</ecNumber>
    </recommendedName>
</protein>
<dbReference type="SUPFAM" id="SSF53335">
    <property type="entry name" value="S-adenosyl-L-methionine-dependent methyltransferases"/>
    <property type="match status" value="1"/>
</dbReference>
<evidence type="ECO:0000256" key="3">
    <source>
        <dbReference type="ARBA" id="ARBA00022603"/>
    </source>
</evidence>
<dbReference type="Pfam" id="PF01555">
    <property type="entry name" value="N6_N4_Mtase"/>
    <property type="match status" value="1"/>
</dbReference>
<accession>A0A1T0CNS9</accession>
<feature type="region of interest" description="Disordered" evidence="7">
    <location>
        <begin position="528"/>
        <end position="563"/>
    </location>
</feature>
<dbReference type="InterPro" id="IPR029063">
    <property type="entry name" value="SAM-dependent_MTases_sf"/>
</dbReference>
<dbReference type="AlphaFoldDB" id="A0A1T0CNS9"/>
<dbReference type="PRINTS" id="PR00506">
    <property type="entry name" value="D21N6MTFRASE"/>
</dbReference>
<evidence type="ECO:0000256" key="5">
    <source>
        <dbReference type="ARBA" id="ARBA00022691"/>
    </source>
</evidence>
<evidence type="ECO:0000256" key="1">
    <source>
        <dbReference type="ARBA" id="ARBA00006594"/>
    </source>
</evidence>
<evidence type="ECO:0000256" key="2">
    <source>
        <dbReference type="ARBA" id="ARBA00011900"/>
    </source>
</evidence>
<dbReference type="RefSeq" id="WP_078318321.1">
    <property type="nucleotide sequence ID" value="NZ_MUYV01000011.1"/>
</dbReference>
<dbReference type="EMBL" id="MUYV01000011">
    <property type="protein sequence ID" value="OOS24007.1"/>
    <property type="molecule type" value="Genomic_DNA"/>
</dbReference>
<keyword evidence="5" id="KW-0949">S-adenosyl-L-methionine</keyword>
<dbReference type="GO" id="GO:0008170">
    <property type="term" value="F:N-methyltransferase activity"/>
    <property type="evidence" value="ECO:0007669"/>
    <property type="project" value="InterPro"/>
</dbReference>
<organism evidence="9 10">
    <name type="scientific">Moraxella porci DSM 25326</name>
    <dbReference type="NCBI Taxonomy" id="573983"/>
    <lineage>
        <taxon>Bacteria</taxon>
        <taxon>Pseudomonadati</taxon>
        <taxon>Pseudomonadota</taxon>
        <taxon>Gammaproteobacteria</taxon>
        <taxon>Moraxellales</taxon>
        <taxon>Moraxellaceae</taxon>
        <taxon>Moraxella</taxon>
    </lineage>
</organism>
<evidence type="ECO:0000256" key="4">
    <source>
        <dbReference type="ARBA" id="ARBA00022679"/>
    </source>
</evidence>
<dbReference type="EC" id="2.1.1.72" evidence="2"/>
<gene>
    <name evidence="9" type="ORF">B0681_08620</name>
</gene>
<feature type="domain" description="DNA methylase N-4/N-6" evidence="8">
    <location>
        <begin position="67"/>
        <end position="360"/>
    </location>
</feature>
<keyword evidence="3 9" id="KW-0489">Methyltransferase</keyword>
<keyword evidence="4 9" id="KW-0808">Transferase</keyword>
<reference evidence="9 10" key="1">
    <citation type="submission" date="2017-02" db="EMBL/GenBank/DDBJ databases">
        <title>Draft genome sequence of Moraxella porci CCUG 54912T type strain.</title>
        <authorList>
            <person name="Salva-Serra F."/>
            <person name="Engstrom-Jakobsson H."/>
            <person name="Thorell K."/>
            <person name="Jaen-Luchoro D."/>
            <person name="Gonzales-Siles L."/>
            <person name="Karlsson R."/>
            <person name="Yazdan S."/>
            <person name="Boulund F."/>
            <person name="Johnning A."/>
            <person name="Engstrand L."/>
            <person name="Kristiansson E."/>
            <person name="Moore E."/>
        </authorList>
    </citation>
    <scope>NUCLEOTIDE SEQUENCE [LARGE SCALE GENOMIC DNA]</scope>
    <source>
        <strain evidence="9 10">CCUG 54912</strain>
    </source>
</reference>
<dbReference type="PROSITE" id="PS00092">
    <property type="entry name" value="N6_MTASE"/>
    <property type="match status" value="1"/>
</dbReference>
<dbReference type="InterPro" id="IPR002052">
    <property type="entry name" value="DNA_methylase_N6_adenine_CS"/>
</dbReference>
<evidence type="ECO:0000313" key="10">
    <source>
        <dbReference type="Proteomes" id="UP000190683"/>
    </source>
</evidence>
<comment type="catalytic activity">
    <reaction evidence="6">
        <text>a 2'-deoxyadenosine in DNA + S-adenosyl-L-methionine = an N(6)-methyl-2'-deoxyadenosine in DNA + S-adenosyl-L-homocysteine + H(+)</text>
        <dbReference type="Rhea" id="RHEA:15197"/>
        <dbReference type="Rhea" id="RHEA-COMP:12418"/>
        <dbReference type="Rhea" id="RHEA-COMP:12419"/>
        <dbReference type="ChEBI" id="CHEBI:15378"/>
        <dbReference type="ChEBI" id="CHEBI:57856"/>
        <dbReference type="ChEBI" id="CHEBI:59789"/>
        <dbReference type="ChEBI" id="CHEBI:90615"/>
        <dbReference type="ChEBI" id="CHEBI:90616"/>
        <dbReference type="EC" id="2.1.1.72"/>
    </reaction>
</comment>
<evidence type="ECO:0000256" key="7">
    <source>
        <dbReference type="SAM" id="MobiDB-lite"/>
    </source>
</evidence>
<name>A0A1T0CNS9_9GAMM</name>
<dbReference type="GO" id="GO:0009007">
    <property type="term" value="F:site-specific DNA-methyltransferase (adenine-specific) activity"/>
    <property type="evidence" value="ECO:0007669"/>
    <property type="project" value="UniProtKB-EC"/>
</dbReference>
<dbReference type="Proteomes" id="UP000190683">
    <property type="component" value="Unassembled WGS sequence"/>
</dbReference>
<dbReference type="GO" id="GO:0003677">
    <property type="term" value="F:DNA binding"/>
    <property type="evidence" value="ECO:0007669"/>
    <property type="project" value="InterPro"/>
</dbReference>
<dbReference type="PIRSF" id="PIRSF015855">
    <property type="entry name" value="TypeIII_Mtase_mKpnI"/>
    <property type="match status" value="1"/>
</dbReference>
<keyword evidence="10" id="KW-1185">Reference proteome</keyword>
<dbReference type="STRING" id="573983.B0681_08620"/>
<evidence type="ECO:0000259" key="8">
    <source>
        <dbReference type="Pfam" id="PF01555"/>
    </source>
</evidence>
<proteinExistence type="inferred from homology"/>
<sequence>MKNQKLELTWIGKDKRPKLEARILLEEAARSYHAPTRSEQAIFDNRLIFGDNLLALKALEQEFAGKVKCVFIDPPYNTGSAFAHYDDGLEHSIWLGLMRDRLEIIKRLLSEDGSLWITIDDNEAHYLKVLCDEVFGRGNFISNAIWQKKFSPQNDAKWLSDNHDHILVYSKNKEIWRPNLLARNDSTDSRYSNPDDDPRGVWASSDMSVRTYSESTDYPITTPSGKVVRPAESRCWSISKEKFDELVADNRIWFGKNGGNVPRIKTFLSEVKQGLVPLTVWLHTDVGNNQDAKKEVKQFNSKDVFDTPKPEKLLQRIIHIATNPGDLVLDSFAGSGTTGAVAHKMGRRWIMVELGEHCHTHIIPRLQKVIDGTDQGGISKAVNWQGGGGFRYYRLAPTLIVNDAWDNPIINPDYNPEMLAEALAKLEGFTCKPSETLWWQHGYSSERDFIYVTTQTLSAEQLQALSDEVGENQSLLVCCAAWRGITAAQAAERFANLSLKKIPKMVLARCEWGHDDYSLNVANLPMAEPEPMPSEKLPENRAKTAKGKSAVENQEDLFAGGSG</sequence>
<evidence type="ECO:0000256" key="6">
    <source>
        <dbReference type="ARBA" id="ARBA00047942"/>
    </source>
</evidence>
<dbReference type="InterPro" id="IPR002941">
    <property type="entry name" value="DNA_methylase_N4/N6"/>
</dbReference>
<dbReference type="InterPro" id="IPR002295">
    <property type="entry name" value="N4/N6-MTase_EcoPI_Mod-like"/>
</dbReference>
<comment type="similarity">
    <text evidence="1">Belongs to the N(4)/N(6)-methyltransferase family.</text>
</comment>
<dbReference type="Gene3D" id="3.40.50.150">
    <property type="entry name" value="Vaccinia Virus protein VP39"/>
    <property type="match status" value="1"/>
</dbReference>
<dbReference type="GO" id="GO:0032259">
    <property type="term" value="P:methylation"/>
    <property type="evidence" value="ECO:0007669"/>
    <property type="project" value="UniProtKB-KW"/>
</dbReference>
<evidence type="ECO:0000313" key="9">
    <source>
        <dbReference type="EMBL" id="OOS24007.1"/>
    </source>
</evidence>
<comment type="caution">
    <text evidence="9">The sequence shown here is derived from an EMBL/GenBank/DDBJ whole genome shotgun (WGS) entry which is preliminary data.</text>
</comment>